<feature type="region of interest" description="Disordered" evidence="1">
    <location>
        <begin position="1"/>
        <end position="21"/>
    </location>
</feature>
<evidence type="ECO:0000313" key="3">
    <source>
        <dbReference type="Proteomes" id="UP000816034"/>
    </source>
</evidence>
<accession>A0AA88KIX5</accession>
<organism evidence="2 3">
    <name type="scientific">Naegleria lovaniensis</name>
    <name type="common">Amoeba</name>
    <dbReference type="NCBI Taxonomy" id="51637"/>
    <lineage>
        <taxon>Eukaryota</taxon>
        <taxon>Discoba</taxon>
        <taxon>Heterolobosea</taxon>
        <taxon>Tetramitia</taxon>
        <taxon>Eutetramitia</taxon>
        <taxon>Vahlkampfiidae</taxon>
        <taxon>Naegleria</taxon>
    </lineage>
</organism>
<dbReference type="AlphaFoldDB" id="A0AA88KIX5"/>
<dbReference type="Proteomes" id="UP000816034">
    <property type="component" value="Unassembled WGS sequence"/>
</dbReference>
<protein>
    <submittedName>
        <fullName evidence="2">Uncharacterized protein</fullName>
    </submittedName>
</protein>
<comment type="caution">
    <text evidence="2">The sequence shown here is derived from an EMBL/GenBank/DDBJ whole genome shotgun (WGS) entry which is preliminary data.</text>
</comment>
<dbReference type="RefSeq" id="XP_044546625.1">
    <property type="nucleotide sequence ID" value="XM_044697475.1"/>
</dbReference>
<keyword evidence="3" id="KW-1185">Reference proteome</keyword>
<proteinExistence type="predicted"/>
<reference evidence="2 3" key="1">
    <citation type="journal article" date="2018" name="BMC Genomics">
        <title>The genome of Naegleria lovaniensis, the basis for a comparative approach to unravel pathogenicity factors of the human pathogenic amoeba N. fowleri.</title>
        <authorList>
            <person name="Liechti N."/>
            <person name="Schurch N."/>
            <person name="Bruggmann R."/>
            <person name="Wittwer M."/>
        </authorList>
    </citation>
    <scope>NUCLEOTIDE SEQUENCE [LARGE SCALE GENOMIC DNA]</scope>
    <source>
        <strain evidence="2 3">ATCC 30569</strain>
    </source>
</reference>
<dbReference type="EMBL" id="PYSW02000029">
    <property type="protein sequence ID" value="KAG2379363.1"/>
    <property type="molecule type" value="Genomic_DNA"/>
</dbReference>
<gene>
    <name evidence="2" type="ORF">C9374_007502</name>
</gene>
<evidence type="ECO:0000256" key="1">
    <source>
        <dbReference type="SAM" id="MobiDB-lite"/>
    </source>
</evidence>
<name>A0AA88KIX5_NAELO</name>
<evidence type="ECO:0000313" key="2">
    <source>
        <dbReference type="EMBL" id="KAG2379363.1"/>
    </source>
</evidence>
<sequence>MGKKDSSASNNIPSLESAKPRDCEALCSHIDELLFQESRKTKAHNLRDEILSFPKAPNNNETKLLGSSMTMTTTSGREDIDRGNYQPSPPSNFHQQCLQYCVAPNSVLNLVSSECIMKASNEKKANECLSPQSKSYKKTLKKLSKKLSTKEK</sequence>
<dbReference type="GeneID" id="68099956"/>